<organism evidence="1 2">
    <name type="scientific">Leptospira yasudae</name>
    <dbReference type="NCBI Taxonomy" id="2202201"/>
    <lineage>
        <taxon>Bacteria</taxon>
        <taxon>Pseudomonadati</taxon>
        <taxon>Spirochaetota</taxon>
        <taxon>Spirochaetia</taxon>
        <taxon>Leptospirales</taxon>
        <taxon>Leptospiraceae</taxon>
        <taxon>Leptospira</taxon>
    </lineage>
</organism>
<reference evidence="2" key="1">
    <citation type="submission" date="2018-05" db="EMBL/GenBank/DDBJ databases">
        <title>Leptospira yasudae sp. nov. and Leptospira stimsonii sp. nov., two pathogenic species of the genus Leptospira isolated from environmental sources.</title>
        <authorList>
            <person name="Casanovas-Massana A."/>
            <person name="Hamond C."/>
            <person name="Santos L.A."/>
            <person name="Hacker K.P."/>
            <person name="Balassiano I."/>
            <person name="Medeiros M.A."/>
            <person name="Reis M.G."/>
            <person name="Ko A.I."/>
            <person name="Wunder E.A."/>
        </authorList>
    </citation>
    <scope>NUCLEOTIDE SEQUENCE [LARGE SCALE GENOMIC DNA]</scope>
    <source>
        <strain evidence="2">B21</strain>
    </source>
</reference>
<protein>
    <submittedName>
        <fullName evidence="1">Uncharacterized protein</fullName>
    </submittedName>
</protein>
<accession>A0ABX9M0M8</accession>
<evidence type="ECO:0000313" key="2">
    <source>
        <dbReference type="Proteomes" id="UP000285569"/>
    </source>
</evidence>
<proteinExistence type="predicted"/>
<reference evidence="1 2" key="2">
    <citation type="journal article" date="2020" name="Int. J. Syst. Evol. Microbiol.">
        <title>Leptospira yasudae sp. nov. and Leptospira stimsonii sp. nov., two new species of the pathogenic group isolated from environmental sources.</title>
        <authorList>
            <person name="Casanovas-Massana A."/>
            <person name="Hamond C."/>
            <person name="Santos L.A."/>
            <person name="de Oliveira D."/>
            <person name="Hacker K.P."/>
            <person name="Balassiano I."/>
            <person name="Costa F."/>
            <person name="Medeiros M.A."/>
            <person name="Reis M.G."/>
            <person name="Ko A.I."/>
            <person name="Wunder E.A."/>
        </authorList>
    </citation>
    <scope>NUCLEOTIDE SEQUENCE [LARGE SCALE GENOMIC DNA]</scope>
    <source>
        <strain evidence="1 2">B21</strain>
    </source>
</reference>
<gene>
    <name evidence="1" type="ORF">DLM77_15740</name>
</gene>
<keyword evidence="2" id="KW-1185">Reference proteome</keyword>
<evidence type="ECO:0000313" key="1">
    <source>
        <dbReference type="EMBL" id="RHX78545.1"/>
    </source>
</evidence>
<comment type="caution">
    <text evidence="1">The sequence shown here is derived from an EMBL/GenBank/DDBJ whole genome shotgun (WGS) entry which is preliminary data.</text>
</comment>
<dbReference type="EMBL" id="QHCR01000007">
    <property type="protein sequence ID" value="RHX78545.1"/>
    <property type="molecule type" value="Genomic_DNA"/>
</dbReference>
<name>A0ABX9M0M8_9LEPT</name>
<dbReference type="Proteomes" id="UP000285569">
    <property type="component" value="Unassembled WGS sequence"/>
</dbReference>
<sequence length="90" mass="10613">MGKWRRAHVTIGQIYEAKTEFWANLQLPKFKHDGSPSNKRGACSGCRFSWIRNRNWRKIKDSDLYDSAIMSHTITLVPKNRQTFYHRSDA</sequence>